<feature type="domain" description="HNH nuclease" evidence="2">
    <location>
        <begin position="49"/>
        <end position="105"/>
    </location>
</feature>
<comment type="caution">
    <text evidence="3">The sequence shown here is derived from an EMBL/GenBank/DDBJ whole genome shotgun (WGS) entry which is preliminary data.</text>
</comment>
<sequence>MPGLIQFLLEHPGVLIGALLIAAVAIAAAVSALRPGEGMRDPVRMYSAEQRREGFDRAGHRCEMSTFGILRCQRPAQHADHFWPWSRGGATSMRNLVAACSRHNTSKGASMPSSWTRRRITRRRAHYFPEEAARIPGQWYAG</sequence>
<dbReference type="SMART" id="SM00507">
    <property type="entry name" value="HNHc"/>
    <property type="match status" value="1"/>
</dbReference>
<accession>A0ABT0R362</accession>
<dbReference type="EMBL" id="JAKNCJ010000012">
    <property type="protein sequence ID" value="MCL6424372.1"/>
    <property type="molecule type" value="Genomic_DNA"/>
</dbReference>
<organism evidence="3 4">
    <name type="scientific">Brachybacterium equifaecis</name>
    <dbReference type="NCBI Taxonomy" id="2910770"/>
    <lineage>
        <taxon>Bacteria</taxon>
        <taxon>Bacillati</taxon>
        <taxon>Actinomycetota</taxon>
        <taxon>Actinomycetes</taxon>
        <taxon>Micrococcales</taxon>
        <taxon>Dermabacteraceae</taxon>
        <taxon>Brachybacterium</taxon>
    </lineage>
</organism>
<proteinExistence type="predicted"/>
<keyword evidence="4" id="KW-1185">Reference proteome</keyword>
<name>A0ABT0R362_9MICO</name>
<dbReference type="Pfam" id="PF01844">
    <property type="entry name" value="HNH"/>
    <property type="match status" value="1"/>
</dbReference>
<evidence type="ECO:0000313" key="3">
    <source>
        <dbReference type="EMBL" id="MCL6424372.1"/>
    </source>
</evidence>
<evidence type="ECO:0000313" key="4">
    <source>
        <dbReference type="Proteomes" id="UP001203761"/>
    </source>
</evidence>
<keyword evidence="3" id="KW-0378">Hydrolase</keyword>
<dbReference type="CDD" id="cd00085">
    <property type="entry name" value="HNHc"/>
    <property type="match status" value="1"/>
</dbReference>
<reference evidence="3" key="1">
    <citation type="submission" date="2022-02" db="EMBL/GenBank/DDBJ databases">
        <authorList>
            <person name="Lee M."/>
            <person name="Kim S.-J."/>
            <person name="Jung M.-Y."/>
        </authorList>
    </citation>
    <scope>NUCLEOTIDE SEQUENCE</scope>
    <source>
        <strain evidence="3">JHP9</strain>
    </source>
</reference>
<keyword evidence="1" id="KW-1133">Transmembrane helix</keyword>
<dbReference type="InterPro" id="IPR003615">
    <property type="entry name" value="HNH_nuc"/>
</dbReference>
<dbReference type="Proteomes" id="UP001203761">
    <property type="component" value="Unassembled WGS sequence"/>
</dbReference>
<dbReference type="GO" id="GO:0004519">
    <property type="term" value="F:endonuclease activity"/>
    <property type="evidence" value="ECO:0007669"/>
    <property type="project" value="UniProtKB-KW"/>
</dbReference>
<dbReference type="Gene3D" id="1.10.30.50">
    <property type="match status" value="1"/>
</dbReference>
<keyword evidence="1" id="KW-0812">Transmembrane</keyword>
<dbReference type="InterPro" id="IPR002711">
    <property type="entry name" value="HNH"/>
</dbReference>
<gene>
    <name evidence="3" type="ORF">Bequi_13460</name>
</gene>
<protein>
    <submittedName>
        <fullName evidence="3">HNH endonuclease</fullName>
    </submittedName>
</protein>
<evidence type="ECO:0000256" key="1">
    <source>
        <dbReference type="SAM" id="Phobius"/>
    </source>
</evidence>
<feature type="transmembrane region" description="Helical" evidence="1">
    <location>
        <begin position="12"/>
        <end position="33"/>
    </location>
</feature>
<keyword evidence="3" id="KW-0255">Endonuclease</keyword>
<keyword evidence="3" id="KW-0540">Nuclease</keyword>
<keyword evidence="1" id="KW-0472">Membrane</keyword>
<evidence type="ECO:0000259" key="2">
    <source>
        <dbReference type="SMART" id="SM00507"/>
    </source>
</evidence>
<dbReference type="RefSeq" id="WP_249738452.1">
    <property type="nucleotide sequence ID" value="NZ_JAKNCJ010000012.1"/>
</dbReference>